<dbReference type="AlphaFoldDB" id="A0A9W4URN2"/>
<dbReference type="Proteomes" id="UP001152607">
    <property type="component" value="Unassembled WGS sequence"/>
</dbReference>
<organism evidence="1 2">
    <name type="scientific">Periconia digitata</name>
    <dbReference type="NCBI Taxonomy" id="1303443"/>
    <lineage>
        <taxon>Eukaryota</taxon>
        <taxon>Fungi</taxon>
        <taxon>Dikarya</taxon>
        <taxon>Ascomycota</taxon>
        <taxon>Pezizomycotina</taxon>
        <taxon>Dothideomycetes</taxon>
        <taxon>Pleosporomycetidae</taxon>
        <taxon>Pleosporales</taxon>
        <taxon>Massarineae</taxon>
        <taxon>Periconiaceae</taxon>
        <taxon>Periconia</taxon>
    </lineage>
</organism>
<sequence length="51" mass="5869">MRESDGLSWIHEMYFHRRVSDRVLGVCQGLISRAEQKAELASTQDGTTRFV</sequence>
<comment type="caution">
    <text evidence="1">The sequence shown here is derived from an EMBL/GenBank/DDBJ whole genome shotgun (WGS) entry which is preliminary data.</text>
</comment>
<accession>A0A9W4URN2</accession>
<evidence type="ECO:0000313" key="2">
    <source>
        <dbReference type="Proteomes" id="UP001152607"/>
    </source>
</evidence>
<protein>
    <submittedName>
        <fullName evidence="1">Uncharacterized protein</fullName>
    </submittedName>
</protein>
<dbReference type="EMBL" id="CAOQHR010000010">
    <property type="protein sequence ID" value="CAI6340184.1"/>
    <property type="molecule type" value="Genomic_DNA"/>
</dbReference>
<reference evidence="1" key="1">
    <citation type="submission" date="2023-01" db="EMBL/GenBank/DDBJ databases">
        <authorList>
            <person name="Van Ghelder C."/>
            <person name="Rancurel C."/>
        </authorList>
    </citation>
    <scope>NUCLEOTIDE SEQUENCE</scope>
    <source>
        <strain evidence="1">CNCM I-4278</strain>
    </source>
</reference>
<proteinExistence type="predicted"/>
<gene>
    <name evidence="1" type="ORF">PDIGIT_LOCUS13357</name>
</gene>
<keyword evidence="2" id="KW-1185">Reference proteome</keyword>
<evidence type="ECO:0000313" key="1">
    <source>
        <dbReference type="EMBL" id="CAI6340184.1"/>
    </source>
</evidence>
<name>A0A9W4URN2_9PLEO</name>